<evidence type="ECO:0000259" key="14">
    <source>
        <dbReference type="Pfam" id="PF07569"/>
    </source>
</evidence>
<feature type="compositionally biased region" description="Low complexity" evidence="13">
    <location>
        <begin position="537"/>
        <end position="551"/>
    </location>
</feature>
<evidence type="ECO:0000256" key="1">
    <source>
        <dbReference type="ARBA" id="ARBA00002677"/>
    </source>
</evidence>
<dbReference type="VEuPathDB" id="FungiDB:B9J08_001093"/>
<evidence type="ECO:0000256" key="11">
    <source>
        <dbReference type="PROSITE-ProRule" id="PRU00221"/>
    </source>
</evidence>
<dbReference type="GO" id="GO:0006355">
    <property type="term" value="P:regulation of DNA-templated transcription"/>
    <property type="evidence" value="ECO:0007669"/>
    <property type="project" value="InterPro"/>
</dbReference>
<dbReference type="InterPro" id="IPR019015">
    <property type="entry name" value="HIRA_B_motif"/>
</dbReference>
<dbReference type="InterPro" id="IPR001680">
    <property type="entry name" value="WD40_rpt"/>
</dbReference>
<dbReference type="VEuPathDB" id="FungiDB:CJJ07_005247"/>
<accession>A0A0L0P7X8</accession>
<dbReference type="PROSITE" id="PS00678">
    <property type="entry name" value="WD_REPEATS_1"/>
    <property type="match status" value="1"/>
</dbReference>
<dbReference type="SUPFAM" id="SSF50978">
    <property type="entry name" value="WD40 repeat-like"/>
    <property type="match status" value="1"/>
</dbReference>
<dbReference type="Gene3D" id="2.130.10.10">
    <property type="entry name" value="YVTN repeat-like/Quinoprotein amine dehydrogenase"/>
    <property type="match status" value="2"/>
</dbReference>
<dbReference type="InterPro" id="IPR031120">
    <property type="entry name" value="HIR1-like"/>
</dbReference>
<evidence type="ECO:0000256" key="13">
    <source>
        <dbReference type="SAM" id="MobiDB-lite"/>
    </source>
</evidence>
<dbReference type="Pfam" id="PF09453">
    <property type="entry name" value="HIRA_B"/>
    <property type="match status" value="1"/>
</dbReference>
<keyword evidence="9 12" id="KW-0804">Transcription</keyword>
<comment type="similarity">
    <text evidence="3 12">Belongs to the WD repeat HIR1 family.</text>
</comment>
<dbReference type="AlphaFoldDB" id="A0A0L0P7X8"/>
<keyword evidence="6 12" id="KW-0677">Repeat</keyword>
<comment type="subcellular location">
    <subcellularLocation>
        <location evidence="2 12">Nucleus</location>
    </subcellularLocation>
</comment>
<dbReference type="EMBL" id="LGST01000004">
    <property type="protein sequence ID" value="KNE02345.1"/>
    <property type="molecule type" value="Genomic_DNA"/>
</dbReference>
<protein>
    <recommendedName>
        <fullName evidence="12">Protein HIR</fullName>
    </recommendedName>
</protein>
<dbReference type="GO" id="GO:0005634">
    <property type="term" value="C:nucleus"/>
    <property type="evidence" value="ECO:0007669"/>
    <property type="project" value="UniProtKB-SubCell"/>
</dbReference>
<evidence type="ECO:0000313" key="16">
    <source>
        <dbReference type="EMBL" id="KNE02345.1"/>
    </source>
</evidence>
<gene>
    <name evidence="16" type="ORF">QG37_00601</name>
</gene>
<evidence type="ECO:0000256" key="2">
    <source>
        <dbReference type="ARBA" id="ARBA00004123"/>
    </source>
</evidence>
<comment type="caution">
    <text evidence="16">The sequence shown here is derived from an EMBL/GenBank/DDBJ whole genome shotgun (WGS) entry which is preliminary data.</text>
</comment>
<comment type="function">
    <text evidence="1 12">Required for replication-independent chromatin assembly and for the periodic repression of histone gene transcription during the cell cycle.</text>
</comment>
<keyword evidence="4 12" id="KW-0678">Repressor</keyword>
<evidence type="ECO:0000256" key="4">
    <source>
        <dbReference type="ARBA" id="ARBA00022491"/>
    </source>
</evidence>
<dbReference type="InterPro" id="IPR011494">
    <property type="entry name" value="HIRA-like_C"/>
</dbReference>
<feature type="compositionally biased region" description="Basic and acidic residues" evidence="13">
    <location>
        <begin position="565"/>
        <end position="583"/>
    </location>
</feature>
<dbReference type="PANTHER" id="PTHR13831:SF1">
    <property type="entry name" value="PROTEIN HIR2"/>
    <property type="match status" value="1"/>
</dbReference>
<dbReference type="InterPro" id="IPR019775">
    <property type="entry name" value="WD40_repeat_CS"/>
</dbReference>
<dbReference type="GO" id="GO:0031491">
    <property type="term" value="F:nucleosome binding"/>
    <property type="evidence" value="ECO:0007669"/>
    <property type="project" value="TreeGrafter"/>
</dbReference>
<evidence type="ECO:0000256" key="8">
    <source>
        <dbReference type="ARBA" id="ARBA00023015"/>
    </source>
</evidence>
<keyword evidence="10 12" id="KW-0539">Nucleus</keyword>
<dbReference type="GO" id="GO:0000417">
    <property type="term" value="C:HIR complex"/>
    <property type="evidence" value="ECO:0007669"/>
    <property type="project" value="TreeGrafter"/>
</dbReference>
<reference evidence="17" key="1">
    <citation type="journal article" date="2015" name="BMC Genomics">
        <title>Draft genome of a commonly misdiagnosed multidrug resistant pathogen Candida auris.</title>
        <authorList>
            <person name="Chatterjee S."/>
            <person name="Alampalli S.V."/>
            <person name="Nageshan R.K."/>
            <person name="Chettiar S.T."/>
            <person name="Joshi S."/>
            <person name="Tatu U.S."/>
        </authorList>
    </citation>
    <scope>NUCLEOTIDE SEQUENCE [LARGE SCALE GENOMIC DNA]</scope>
    <source>
        <strain evidence="17">6684</strain>
    </source>
</reference>
<evidence type="ECO:0000256" key="3">
    <source>
        <dbReference type="ARBA" id="ARBA00007306"/>
    </source>
</evidence>
<evidence type="ECO:0000256" key="12">
    <source>
        <dbReference type="RuleBase" id="RU364014"/>
    </source>
</evidence>
<dbReference type="InterPro" id="IPR055410">
    <property type="entry name" value="Beta-prop_CAF1B_HIR1"/>
</dbReference>
<dbReference type="Pfam" id="PF07569">
    <property type="entry name" value="Hira"/>
    <property type="match status" value="1"/>
</dbReference>
<dbReference type="VEuPathDB" id="FungiDB:CJI97_001513"/>
<evidence type="ECO:0000256" key="10">
    <source>
        <dbReference type="ARBA" id="ARBA00023242"/>
    </source>
</evidence>
<evidence type="ECO:0000256" key="9">
    <source>
        <dbReference type="ARBA" id="ARBA00023163"/>
    </source>
</evidence>
<dbReference type="VEuPathDB" id="FungiDB:QG37_00601"/>
<dbReference type="GO" id="GO:0006351">
    <property type="term" value="P:DNA-templated transcription"/>
    <property type="evidence" value="ECO:0007669"/>
    <property type="project" value="InterPro"/>
</dbReference>
<proteinExistence type="inferred from homology"/>
<dbReference type="GO" id="GO:0000785">
    <property type="term" value="C:chromatin"/>
    <property type="evidence" value="ECO:0007669"/>
    <property type="project" value="TreeGrafter"/>
</dbReference>
<evidence type="ECO:0000256" key="7">
    <source>
        <dbReference type="ARBA" id="ARBA00022853"/>
    </source>
</evidence>
<dbReference type="PANTHER" id="PTHR13831">
    <property type="entry name" value="MEMBER OF THE HIR1 FAMILY OF WD-REPEAT PROTEINS"/>
    <property type="match status" value="1"/>
</dbReference>
<dbReference type="Pfam" id="PF24105">
    <property type="entry name" value="Beta-prop_CAF1B_HIR1"/>
    <property type="match status" value="1"/>
</dbReference>
<organism evidence="16 17">
    <name type="scientific">Candidozyma auris</name>
    <name type="common">Yeast</name>
    <name type="synonym">Candida auris</name>
    <dbReference type="NCBI Taxonomy" id="498019"/>
    <lineage>
        <taxon>Eukaryota</taxon>
        <taxon>Fungi</taxon>
        <taxon>Dikarya</taxon>
        <taxon>Ascomycota</taxon>
        <taxon>Saccharomycotina</taxon>
        <taxon>Pichiomycetes</taxon>
        <taxon>Metschnikowiaceae</taxon>
        <taxon>Candidozyma</taxon>
    </lineage>
</organism>
<dbReference type="VEuPathDB" id="FungiDB:CJI96_0002941"/>
<dbReference type="Proteomes" id="UP000037122">
    <property type="component" value="Unassembled WGS sequence"/>
</dbReference>
<feature type="domain" description="CAF1B/HIR1 beta-propeller" evidence="15">
    <location>
        <begin position="15"/>
        <end position="363"/>
    </location>
</feature>
<evidence type="ECO:0000313" key="17">
    <source>
        <dbReference type="Proteomes" id="UP000037122"/>
    </source>
</evidence>
<dbReference type="PROSITE" id="PS50082">
    <property type="entry name" value="WD_REPEATS_2"/>
    <property type="match status" value="1"/>
</dbReference>
<feature type="repeat" description="WD" evidence="11">
    <location>
        <begin position="8"/>
        <end position="49"/>
    </location>
</feature>
<sequence>MKLLVLPHLLHGGEVHSVDIDLSNSYVATAGNDAEICVWDFKLLSNIEAASEEELLKIKPVHVLKPHSHPVKVARWSLKSPLFLASGDVSGNVFLTNMTDMSHKLLYPWPLIQDKNNEIADIAWSADSRLLAWSTSDGKVHLYDVLKETYQVLNQAQGDNTKMKNTAQKSLAFNHSNNNLVTMGVDTFLHLYQYQYDSCDNYQFKLTNKISKLMNNNPTTMVTINYERISWSSDDEFFSVPSASKQHTSLISLLARSQDWENKISLVGHDVNCDVVRFNPYIFQGDTESNDSHSYNVYHIIASAGSDKTLALWNTSKETPILVLRELSKKPIVDICWDNSGTKLLLASLDGHISVVSFDQLELGTHVPDDLLQKLKDSQKANIKPFVVKESESSSKRGQKATVELIEQKDSIKLSDAFAESADKNDLKDTAAMENARGDSIEDSTNGIEVHGDIHPQVLESNAPGQIDDIMSTAMGERTRVTSSTKTKGASSRSTPKPAPASSTGDQKVTTKNGKKRIQPMLISNGNGPVSRSTTLAKGSDADSLSKSSSKPLMEFDKPSYAVSEEVRKESKRDKAQEDGGPVKKIRRELEPVKFIGTAVLNPNTAFAKVRLLVPKVRLAFQIPSRTDDRILLDIKNGQGNENTPSRLTCFKNEQPIWSDFIPRFIQLATEGTSFWAVCTADGQLITYHHISGKRFLPPIVLGSPIVFLESYGDYLMAVTAIGELFVWDMQQRKLHLHCPLSLASILDLHTKFREDTLSKSENITMCSITSKGIPLVTLSNGSGYLFNADMGVWQTVTEAWWAFGSHYWDSISDDKVSMESHNLTSQEPNHESSILGLLEHKTNEEILRKSRVGRGKFFNKISKNLIMKEGFENLENSISLSHLENRILCCELLGEFRDFHDFLITYSKRICELGLKAKLFELCERILGPNSDSDKSTSNSQLCGYNREELLKEIILACAQYRDAQRILNYFGKKLGLINDEY</sequence>
<keyword evidence="5 11" id="KW-0853">WD repeat</keyword>
<keyword evidence="8 12" id="KW-0805">Transcription regulation</keyword>
<feature type="domain" description="Protein HIRA-like C-terminal" evidence="14">
    <location>
        <begin position="693"/>
        <end position="926"/>
    </location>
</feature>
<dbReference type="InterPro" id="IPR036322">
    <property type="entry name" value="WD40_repeat_dom_sf"/>
</dbReference>
<evidence type="ECO:0000256" key="5">
    <source>
        <dbReference type="ARBA" id="ARBA00022574"/>
    </source>
</evidence>
<dbReference type="InterPro" id="IPR015943">
    <property type="entry name" value="WD40/YVTN_repeat-like_dom_sf"/>
</dbReference>
<feature type="region of interest" description="Disordered" evidence="13">
    <location>
        <begin position="473"/>
        <end position="583"/>
    </location>
</feature>
<keyword evidence="7 12" id="KW-0156">Chromatin regulator</keyword>
<name>A0A0L0P7X8_CANAR</name>
<dbReference type="SMART" id="SM00320">
    <property type="entry name" value="WD40"/>
    <property type="match status" value="6"/>
</dbReference>
<feature type="compositionally biased region" description="Polar residues" evidence="13">
    <location>
        <begin position="522"/>
        <end position="536"/>
    </location>
</feature>
<dbReference type="GO" id="GO:0006338">
    <property type="term" value="P:chromatin remodeling"/>
    <property type="evidence" value="ECO:0007669"/>
    <property type="project" value="InterPro"/>
</dbReference>
<dbReference type="VEuPathDB" id="FungiDB:CJJ09_003351"/>
<evidence type="ECO:0000259" key="15">
    <source>
        <dbReference type="Pfam" id="PF24105"/>
    </source>
</evidence>
<feature type="compositionally biased region" description="Polar residues" evidence="13">
    <location>
        <begin position="481"/>
        <end position="512"/>
    </location>
</feature>
<evidence type="ECO:0000256" key="6">
    <source>
        <dbReference type="ARBA" id="ARBA00022737"/>
    </source>
</evidence>